<feature type="transmembrane region" description="Helical" evidence="1">
    <location>
        <begin position="180"/>
        <end position="197"/>
    </location>
</feature>
<feature type="domain" description="Acyltransferase 3" evidence="2">
    <location>
        <begin position="21"/>
        <end position="337"/>
    </location>
</feature>
<feature type="transmembrane region" description="Helical" evidence="1">
    <location>
        <begin position="294"/>
        <end position="312"/>
    </location>
</feature>
<keyword evidence="1" id="KW-0812">Transmembrane</keyword>
<feature type="transmembrane region" description="Helical" evidence="1">
    <location>
        <begin position="209"/>
        <end position="227"/>
    </location>
</feature>
<dbReference type="EMBL" id="JBEPTQ010000002">
    <property type="protein sequence ID" value="MET4719897.1"/>
    <property type="molecule type" value="Genomic_DNA"/>
</dbReference>
<dbReference type="Proteomes" id="UP001549291">
    <property type="component" value="Unassembled WGS sequence"/>
</dbReference>
<evidence type="ECO:0000256" key="1">
    <source>
        <dbReference type="SAM" id="Phobius"/>
    </source>
</evidence>
<reference evidence="3 4" key="1">
    <citation type="submission" date="2024-06" db="EMBL/GenBank/DDBJ databases">
        <title>Genomic Encyclopedia of Type Strains, Phase V (KMG-V): Genome sequencing to study the core and pangenomes of soil and plant-associated prokaryotes.</title>
        <authorList>
            <person name="Whitman W."/>
        </authorList>
    </citation>
    <scope>NUCLEOTIDE SEQUENCE [LARGE SCALE GENOMIC DNA]</scope>
    <source>
        <strain evidence="3 4">USDA 160</strain>
    </source>
</reference>
<evidence type="ECO:0000259" key="2">
    <source>
        <dbReference type="Pfam" id="PF01757"/>
    </source>
</evidence>
<name>A0ABV2RSI7_BRAJP</name>
<comment type="caution">
    <text evidence="3">The sequence shown here is derived from an EMBL/GenBank/DDBJ whole genome shotgun (WGS) entry which is preliminary data.</text>
</comment>
<dbReference type="PANTHER" id="PTHR23028">
    <property type="entry name" value="ACETYLTRANSFERASE"/>
    <property type="match status" value="1"/>
</dbReference>
<gene>
    <name evidence="3" type="ORF">ABIF63_004003</name>
</gene>
<keyword evidence="4" id="KW-1185">Reference proteome</keyword>
<dbReference type="InterPro" id="IPR050879">
    <property type="entry name" value="Acyltransferase_3"/>
</dbReference>
<feature type="transmembrane region" description="Helical" evidence="1">
    <location>
        <begin position="54"/>
        <end position="74"/>
    </location>
</feature>
<dbReference type="Pfam" id="PF01757">
    <property type="entry name" value="Acyl_transf_3"/>
    <property type="match status" value="1"/>
</dbReference>
<feature type="transmembrane region" description="Helical" evidence="1">
    <location>
        <begin position="94"/>
        <end position="115"/>
    </location>
</feature>
<evidence type="ECO:0000313" key="3">
    <source>
        <dbReference type="EMBL" id="MET4719897.1"/>
    </source>
</evidence>
<feature type="transmembrane region" description="Helical" evidence="1">
    <location>
        <begin position="239"/>
        <end position="257"/>
    </location>
</feature>
<dbReference type="PANTHER" id="PTHR23028:SF53">
    <property type="entry name" value="ACYL_TRANSF_3 DOMAIN-CONTAINING PROTEIN"/>
    <property type="match status" value="1"/>
</dbReference>
<sequence>MTANAWKLPALQVASDEMLHLDLLRFIASVGIVVRHSFEFFYPAAIRPTLPSGLALFVDLFFAISGFVIAHVYQGKVGTLSEYGMFLQRRVGRLMPLHWLTLVASIIVWSGFVALGKAGNHQPSFEARCIAETAVLLNSMFSCGNGISFSSVSWSIGAEMVMYLMFPLFAWAVVRSKLRFLAITSLALVAMIIVDLVQNPVDRSWVDVWPPLRALPSFMIGVCLFYFRDKVRIPAPGRVLLLSLTMLTISMVTHTHHLISLGLVYVVAIAAIAADQATAPALVKRFAPLGQLTYSIYMWHSLVILIVMNAIADKLFQASSGLMVVFCAISWVIIFAISYFSYVVIETPARHYIDGLGRGSRRRIADVVAPDNKGLRRQTG</sequence>
<evidence type="ECO:0000313" key="4">
    <source>
        <dbReference type="Proteomes" id="UP001549291"/>
    </source>
</evidence>
<keyword evidence="1" id="KW-1133">Transmembrane helix</keyword>
<dbReference type="InterPro" id="IPR002656">
    <property type="entry name" value="Acyl_transf_3_dom"/>
</dbReference>
<dbReference type="RefSeq" id="WP_038934725.1">
    <property type="nucleotide sequence ID" value="NZ_CP066351.1"/>
</dbReference>
<organism evidence="3 4">
    <name type="scientific">Bradyrhizobium japonicum</name>
    <dbReference type="NCBI Taxonomy" id="375"/>
    <lineage>
        <taxon>Bacteria</taxon>
        <taxon>Pseudomonadati</taxon>
        <taxon>Pseudomonadota</taxon>
        <taxon>Alphaproteobacteria</taxon>
        <taxon>Hyphomicrobiales</taxon>
        <taxon>Nitrobacteraceae</taxon>
        <taxon>Bradyrhizobium</taxon>
    </lineage>
</organism>
<protein>
    <submittedName>
        <fullName evidence="3">Peptidoglycan/LPS O-acetylase OafA/YrhL</fullName>
    </submittedName>
</protein>
<feature type="transmembrane region" description="Helical" evidence="1">
    <location>
        <begin position="318"/>
        <end position="345"/>
    </location>
</feature>
<accession>A0ABV2RSI7</accession>
<feature type="transmembrane region" description="Helical" evidence="1">
    <location>
        <begin position="153"/>
        <end position="173"/>
    </location>
</feature>
<proteinExistence type="predicted"/>
<feature type="transmembrane region" description="Helical" evidence="1">
    <location>
        <begin position="263"/>
        <end position="282"/>
    </location>
</feature>
<keyword evidence="1" id="KW-0472">Membrane</keyword>